<proteinExistence type="predicted"/>
<dbReference type="Proteomes" id="UP000605676">
    <property type="component" value="Unassembled WGS sequence"/>
</dbReference>
<protein>
    <recommendedName>
        <fullName evidence="4">DUF2490 domain-containing protein</fullName>
    </recommendedName>
</protein>
<keyword evidence="1" id="KW-0732">Signal</keyword>
<keyword evidence="3" id="KW-1185">Reference proteome</keyword>
<gene>
    <name evidence="2" type="ORF">JIV24_22185</name>
</gene>
<name>A0ABS1HR68_9BACT</name>
<evidence type="ECO:0008006" key="4">
    <source>
        <dbReference type="Google" id="ProtNLM"/>
    </source>
</evidence>
<evidence type="ECO:0000256" key="1">
    <source>
        <dbReference type="SAM" id="SignalP"/>
    </source>
</evidence>
<dbReference type="RefSeq" id="WP_200467274.1">
    <property type="nucleotide sequence ID" value="NZ_JAENRR010000155.1"/>
</dbReference>
<feature type="chain" id="PRO_5046698715" description="DUF2490 domain-containing protein" evidence="1">
    <location>
        <begin position="23"/>
        <end position="233"/>
    </location>
</feature>
<organism evidence="2 3">
    <name type="scientific">Carboxylicivirga marina</name>
    <dbReference type="NCBI Taxonomy" id="2800988"/>
    <lineage>
        <taxon>Bacteria</taxon>
        <taxon>Pseudomonadati</taxon>
        <taxon>Bacteroidota</taxon>
        <taxon>Bacteroidia</taxon>
        <taxon>Marinilabiliales</taxon>
        <taxon>Marinilabiliaceae</taxon>
        <taxon>Carboxylicivirga</taxon>
    </lineage>
</organism>
<sequence length="233" mass="27035">MKNFSLVIILLILIFCPCNTQSQETVSNWDNQFFIGNKVTWGSENWRYSGELQSRFIDNYQSLDRWLVEGVATYMASQHFELVPDLRISVRPEFMEYRPGFGVIRKDILGKGENRHQQFVQQLKYQADIGNNRVNHGVRYILFYNNVLNEKLIATGVGGVFYSWKPNYQGLEFIRAGGGLAYVLNDQHTINFTYFAGAADAGDDWIYSGSFVVQLIINIRKKYKYIPAKYIMF</sequence>
<evidence type="ECO:0000313" key="2">
    <source>
        <dbReference type="EMBL" id="MBK3520057.1"/>
    </source>
</evidence>
<accession>A0ABS1HR68</accession>
<comment type="caution">
    <text evidence="2">The sequence shown here is derived from an EMBL/GenBank/DDBJ whole genome shotgun (WGS) entry which is preliminary data.</text>
</comment>
<evidence type="ECO:0000313" key="3">
    <source>
        <dbReference type="Proteomes" id="UP000605676"/>
    </source>
</evidence>
<feature type="signal peptide" evidence="1">
    <location>
        <begin position="1"/>
        <end position="22"/>
    </location>
</feature>
<dbReference type="EMBL" id="JAENRR010000155">
    <property type="protein sequence ID" value="MBK3520057.1"/>
    <property type="molecule type" value="Genomic_DNA"/>
</dbReference>
<reference evidence="2 3" key="1">
    <citation type="submission" date="2021-01" db="EMBL/GenBank/DDBJ databases">
        <title>Carboxyliciviraga sp.nov., isolated from coastal sediments.</title>
        <authorList>
            <person name="Lu D."/>
            <person name="Zhang T."/>
        </authorList>
    </citation>
    <scope>NUCLEOTIDE SEQUENCE [LARGE SCALE GENOMIC DNA]</scope>
    <source>
        <strain evidence="2 3">N1Y132</strain>
    </source>
</reference>